<evidence type="ECO:0000313" key="3">
    <source>
        <dbReference type="WBParaSite" id="HCON_00161000-00001"/>
    </source>
</evidence>
<organism evidence="2 3">
    <name type="scientific">Haemonchus contortus</name>
    <name type="common">Barber pole worm</name>
    <dbReference type="NCBI Taxonomy" id="6289"/>
    <lineage>
        <taxon>Eukaryota</taxon>
        <taxon>Metazoa</taxon>
        <taxon>Ecdysozoa</taxon>
        <taxon>Nematoda</taxon>
        <taxon>Chromadorea</taxon>
        <taxon>Rhabditida</taxon>
        <taxon>Rhabditina</taxon>
        <taxon>Rhabditomorpha</taxon>
        <taxon>Strongyloidea</taxon>
        <taxon>Trichostrongylidae</taxon>
        <taxon>Haemonchus</taxon>
    </lineage>
</organism>
<feature type="region of interest" description="Disordered" evidence="1">
    <location>
        <begin position="186"/>
        <end position="234"/>
    </location>
</feature>
<dbReference type="PANTHER" id="PTHR31063:SF3">
    <property type="entry name" value="ENHANCER OF POLYCOMB-LIKE PROTEIN"/>
    <property type="match status" value="1"/>
</dbReference>
<dbReference type="Proteomes" id="UP000025227">
    <property type="component" value="Unplaced"/>
</dbReference>
<dbReference type="SUPFAM" id="SSF57850">
    <property type="entry name" value="RING/U-box"/>
    <property type="match status" value="1"/>
</dbReference>
<reference evidence="3" key="1">
    <citation type="submission" date="2020-12" db="UniProtKB">
        <authorList>
            <consortium name="WormBaseParasite"/>
        </authorList>
    </citation>
    <scope>IDENTIFICATION</scope>
    <source>
        <strain evidence="3">MHco3</strain>
    </source>
</reference>
<evidence type="ECO:0000313" key="2">
    <source>
        <dbReference type="Proteomes" id="UP000025227"/>
    </source>
</evidence>
<accession>A0A7I4YYA1</accession>
<dbReference type="PANTHER" id="PTHR31063">
    <property type="entry name" value="PROTEIN CBG08668"/>
    <property type="match status" value="1"/>
</dbReference>
<feature type="compositionally biased region" description="Polar residues" evidence="1">
    <location>
        <begin position="198"/>
        <end position="218"/>
    </location>
</feature>
<dbReference type="WBParaSite" id="HCON_00161000-00001">
    <property type="protein sequence ID" value="HCON_00161000-00001"/>
    <property type="gene ID" value="HCON_00161000"/>
</dbReference>
<dbReference type="OrthoDB" id="5787359at2759"/>
<protein>
    <submittedName>
        <fullName evidence="3">ULP_PROTEASE domain-containing protein</fullName>
    </submittedName>
</protein>
<keyword evidence="2" id="KW-1185">Reference proteome</keyword>
<proteinExistence type="predicted"/>
<evidence type="ECO:0000256" key="1">
    <source>
        <dbReference type="SAM" id="MobiDB-lite"/>
    </source>
</evidence>
<dbReference type="AlphaFoldDB" id="A0A7I4YYA1"/>
<sequence>MSFDEVQEDYSLARDLAKNSRHPRSFRWQHRGNAVLQKKLADQLVVSKTIYDPANTLSNRAKKRLQMEESLSDFQPDVQYSLNKHQRWETLSVPTLLENSGRSNLEVLVVNRVITPRRLTAIENLNVSEVHAEENGTIRTISTKGKGHKYSHFQAALRERREVDKDEVEPARILINVVEPHPVTKILAGKTQRRNKKGSFTTKSRHLNYSTEVSQTSCSEDEDEDPFDSGEQTKARRSSFTLGDFLQECSPSTSCSRERSRKSSSWSFVEEKPACPPERDQPKPADLVDISAITNVNSVFEVIDLKAHSLQNFNFPDTISRLEQERFAVRWIDPDRAMVEATYHVRRSGDEPIRKPLLILFFELRENGRILRLRINADVQYVKDKDREVFIDGIIRRKDFPSLFQFILETVRSLRLRELEIPKEKSRCSENPGYFAPEVNSNALAVKADRCHEYDKLQFLRNAESIADHHEGVKSQNTSSNCSRCSSSTRSELFETRDGMTCRECIASDLIHQLRLNRAPIDIMLTPTENLSNFDLLYGVVPAPLITELIKVSYLYYRHLTDPGLFLTQCPRCSVEVAVIPPSEEDITSCVCPECKFHWCWLCRLEPHWPMSCDEFKQWIVKWDQHYFVSKHLLLPNEGLLRISCTCGHILHLPSESAHNTLCRCGARYDKTGMMCWDHAWWPYYPRLRKERDLEGKPKDGYKVDVERIPCQKLIAKEFADVCTEVRNLRFDKKKRLDFEKSAMAPALESFDLSNQRITGLVLVENCTAWLYLHRREDGFAKRKSAVLHLLQRLRSIENDISRTPPSSLLLRNAEELGRDIKIVMDSFREHQ</sequence>
<feature type="compositionally biased region" description="Acidic residues" evidence="1">
    <location>
        <begin position="219"/>
        <end position="228"/>
    </location>
</feature>
<dbReference type="CDD" id="cd20335">
    <property type="entry name" value="BRcat_RBR"/>
    <property type="match status" value="1"/>
</dbReference>
<dbReference type="OMA" id="HARNINE"/>
<name>A0A7I4YYA1_HAECO</name>